<feature type="transmembrane region" description="Helical" evidence="1">
    <location>
        <begin position="154"/>
        <end position="176"/>
    </location>
</feature>
<evidence type="ECO:0000313" key="3">
    <source>
        <dbReference type="Proteomes" id="UP000070501"/>
    </source>
</evidence>
<feature type="transmembrane region" description="Helical" evidence="1">
    <location>
        <begin position="78"/>
        <end position="99"/>
    </location>
</feature>
<feature type="non-terminal residue" evidence="2">
    <location>
        <position position="223"/>
    </location>
</feature>
<sequence>MVNFGQAIGTACLAFLATNVDDAFVLVTFFAETASDPNSALTPWKIVIGQYVGFTVIFAISMIGFVVSLVMPTEPIGFLGLLPIMLGVWKLFDLLLPVAQAGDDPDGELAALRSTKARGYRAILKVALITLMNGGDNIGTYIPLFSQVNPPAVIAVYAVVFYIMLGLWCLVGWLLIRQRHVAKLAEKYVAKLIPFLYMGLGTFIIVESKAYPWSIEKIDTEVV</sequence>
<protein>
    <submittedName>
        <fullName evidence="2">Cadmium resistance transporter</fullName>
    </submittedName>
</protein>
<keyword evidence="3" id="KW-1185">Reference proteome</keyword>
<dbReference type="OrthoDB" id="3791566at2759"/>
<evidence type="ECO:0000313" key="2">
    <source>
        <dbReference type="EMBL" id="KXJ93579.1"/>
    </source>
</evidence>
<accession>A0A136J8W8</accession>
<dbReference type="InterPro" id="IPR004676">
    <property type="entry name" value="Cd-R_transporter"/>
</dbReference>
<dbReference type="InParanoid" id="A0A136J8W8"/>
<name>A0A136J8W8_9PEZI</name>
<dbReference type="Proteomes" id="UP000070501">
    <property type="component" value="Unassembled WGS sequence"/>
</dbReference>
<organism evidence="2 3">
    <name type="scientific">Microdochium bolleyi</name>
    <dbReference type="NCBI Taxonomy" id="196109"/>
    <lineage>
        <taxon>Eukaryota</taxon>
        <taxon>Fungi</taxon>
        <taxon>Dikarya</taxon>
        <taxon>Ascomycota</taxon>
        <taxon>Pezizomycotina</taxon>
        <taxon>Sordariomycetes</taxon>
        <taxon>Xylariomycetidae</taxon>
        <taxon>Xylariales</taxon>
        <taxon>Microdochiaceae</taxon>
        <taxon>Microdochium</taxon>
    </lineage>
</organism>
<dbReference type="AlphaFoldDB" id="A0A136J8W8"/>
<gene>
    <name evidence="2" type="ORF">Micbo1qcDRAFT_161594</name>
</gene>
<reference evidence="3" key="1">
    <citation type="submission" date="2016-02" db="EMBL/GenBank/DDBJ databases">
        <title>Draft genome sequence of Microdochium bolleyi, a fungal endophyte of beachgrass.</title>
        <authorList>
            <consortium name="DOE Joint Genome Institute"/>
            <person name="David A.S."/>
            <person name="May G."/>
            <person name="Haridas S."/>
            <person name="Lim J."/>
            <person name="Wang M."/>
            <person name="Labutti K."/>
            <person name="Lipzen A."/>
            <person name="Barry K."/>
            <person name="Grigoriev I.V."/>
        </authorList>
    </citation>
    <scope>NUCLEOTIDE SEQUENCE [LARGE SCALE GENOMIC DNA]</scope>
    <source>
        <strain evidence="3">J235TASD1</strain>
    </source>
</reference>
<proteinExistence type="predicted"/>
<dbReference type="EMBL" id="KQ964248">
    <property type="protein sequence ID" value="KXJ93579.1"/>
    <property type="molecule type" value="Genomic_DNA"/>
</dbReference>
<dbReference type="Pfam" id="PF03596">
    <property type="entry name" value="Cad"/>
    <property type="match status" value="1"/>
</dbReference>
<keyword evidence="1" id="KW-0472">Membrane</keyword>
<keyword evidence="1" id="KW-0812">Transmembrane</keyword>
<feature type="transmembrane region" description="Helical" evidence="1">
    <location>
        <begin position="188"/>
        <end position="206"/>
    </location>
</feature>
<keyword evidence="1" id="KW-1133">Transmembrane helix</keyword>
<evidence type="ECO:0000256" key="1">
    <source>
        <dbReference type="SAM" id="Phobius"/>
    </source>
</evidence>
<feature type="transmembrane region" description="Helical" evidence="1">
    <location>
        <begin position="47"/>
        <end position="71"/>
    </location>
</feature>